<comment type="caution">
    <text evidence="2">The sequence shown here is derived from an EMBL/GenBank/DDBJ whole genome shotgun (WGS) entry which is preliminary data.</text>
</comment>
<gene>
    <name evidence="2" type="ORF">DUPY_53460</name>
</gene>
<dbReference type="InterPro" id="IPR022104">
    <property type="entry name" value="DUF3644"/>
</dbReference>
<dbReference type="Pfam" id="PF12358">
    <property type="entry name" value="DUF3644"/>
    <property type="match status" value="1"/>
</dbReference>
<name>A0A1E7W4L5_9BURK</name>
<evidence type="ECO:0000313" key="2">
    <source>
        <dbReference type="EMBL" id="OEZ90739.1"/>
    </source>
</evidence>
<dbReference type="AlphaFoldDB" id="A0A1E7W4L5"/>
<dbReference type="PATRIC" id="fig|762836.4.peg.5491"/>
<sequence length="275" mass="32337">MHAYFRSKKIDYRHFSMIGGRKKYDTTKRGAYKWWELERCLNCERSPVETDAANNLRFLVGLRHEIEHQMTSKIDDLLSARFQACCLNYNTLIKKLFSEKLGIDKHLSFSLQLSSLSDSQVDMLSDQPGLPKNIQKFIEGFDGALSREEFNSPKYAYRVLFVAKTANNFGQADRVIQFVKPGSELAEKVNTEYTLLKEIEKVKYLPSEIIDKMKTEGFKFTMHDHTLLWKKHGAKEDGKNFGTTVSKTWYWYESWVNLVRQHCEKHREDQRDIPW</sequence>
<proteinExistence type="predicted"/>
<dbReference type="Proteomes" id="UP000175989">
    <property type="component" value="Unassembled WGS sequence"/>
</dbReference>
<evidence type="ECO:0000313" key="3">
    <source>
        <dbReference type="Proteomes" id="UP000175989"/>
    </source>
</evidence>
<organism evidence="2 3">
    <name type="scientific">Duganella phyllosphaerae</name>
    <dbReference type="NCBI Taxonomy" id="762836"/>
    <lineage>
        <taxon>Bacteria</taxon>
        <taxon>Pseudomonadati</taxon>
        <taxon>Pseudomonadota</taxon>
        <taxon>Betaproteobacteria</taxon>
        <taxon>Burkholderiales</taxon>
        <taxon>Oxalobacteraceae</taxon>
        <taxon>Telluria group</taxon>
        <taxon>Duganella</taxon>
    </lineage>
</organism>
<evidence type="ECO:0000259" key="1">
    <source>
        <dbReference type="Pfam" id="PF12358"/>
    </source>
</evidence>
<keyword evidence="3" id="KW-1185">Reference proteome</keyword>
<reference evidence="3" key="1">
    <citation type="journal article" date="2016" name="Front. Microbiol.">
        <title>Molecular Keys to the Janthinobacterium and Duganella spp. Interaction with the Plant Pathogen Fusarium graminearum.</title>
        <authorList>
            <person name="Haack F.S."/>
            <person name="Poehlein A."/>
            <person name="Kroger C."/>
            <person name="Voigt C.A."/>
            <person name="Piepenbring M."/>
            <person name="Bode H.B."/>
            <person name="Daniel R."/>
            <person name="Schafer W."/>
            <person name="Streit W.R."/>
        </authorList>
    </citation>
    <scope>NUCLEOTIDE SEQUENCE [LARGE SCALE GENOMIC DNA]</scope>
    <source>
        <strain evidence="3">T54</strain>
    </source>
</reference>
<protein>
    <recommendedName>
        <fullName evidence="1">DUF3644 domain-containing protein</fullName>
    </recommendedName>
</protein>
<feature type="domain" description="DUF3644" evidence="1">
    <location>
        <begin position="1"/>
        <end position="143"/>
    </location>
</feature>
<accession>A0A1E7W4L5</accession>
<dbReference type="EMBL" id="LROM01000156">
    <property type="protein sequence ID" value="OEZ90739.1"/>
    <property type="molecule type" value="Genomic_DNA"/>
</dbReference>